<dbReference type="FunFam" id="3.20.20.80:FF:000017">
    <property type="entry name" value="Beta-galactosidase"/>
    <property type="match status" value="1"/>
</dbReference>
<dbReference type="Gene3D" id="3.20.20.80">
    <property type="entry name" value="Glycosidases"/>
    <property type="match status" value="1"/>
</dbReference>
<evidence type="ECO:0000259" key="10">
    <source>
        <dbReference type="Pfam" id="PF01301"/>
    </source>
</evidence>
<evidence type="ECO:0000259" key="11">
    <source>
        <dbReference type="Pfam" id="PF21317"/>
    </source>
</evidence>
<dbReference type="InterPro" id="IPR001944">
    <property type="entry name" value="Glycoside_Hdrlase_35"/>
</dbReference>
<evidence type="ECO:0000256" key="1">
    <source>
        <dbReference type="ARBA" id="ARBA00009809"/>
    </source>
</evidence>
<dbReference type="EMBL" id="JBJJXI010000026">
    <property type="protein sequence ID" value="KAL3404240.1"/>
    <property type="molecule type" value="Genomic_DNA"/>
</dbReference>
<dbReference type="InterPro" id="IPR008979">
    <property type="entry name" value="Galactose-bd-like_sf"/>
</dbReference>
<dbReference type="Pfam" id="PF01301">
    <property type="entry name" value="Glyco_hydro_35"/>
    <property type="match status" value="1"/>
</dbReference>
<evidence type="ECO:0000256" key="3">
    <source>
        <dbReference type="ARBA" id="ARBA00022801"/>
    </source>
</evidence>
<dbReference type="EC" id="3.2.1.23" evidence="7"/>
<dbReference type="AlphaFoldDB" id="A0ABD2XGN6"/>
<feature type="domain" description="Beta-galactosidase 1-like first all-beta" evidence="11">
    <location>
        <begin position="404"/>
        <end position="511"/>
    </location>
</feature>
<dbReference type="InterPro" id="IPR026283">
    <property type="entry name" value="B-gal_1-like"/>
</dbReference>
<keyword evidence="2 9" id="KW-0732">Signal</keyword>
<gene>
    <name evidence="13" type="ORF">TKK_003212</name>
</gene>
<comment type="caution">
    <text evidence="13">The sequence shown here is derived from an EMBL/GenBank/DDBJ whole genome shotgun (WGS) entry which is preliminary data.</text>
</comment>
<name>A0ABD2XGN6_9HYME</name>
<dbReference type="InterPro" id="IPR019801">
    <property type="entry name" value="Glyco_hydro_35_CS"/>
</dbReference>
<feature type="chain" id="PRO_5044802649" description="Beta-galactosidase" evidence="9">
    <location>
        <begin position="18"/>
        <end position="635"/>
    </location>
</feature>
<evidence type="ECO:0000256" key="7">
    <source>
        <dbReference type="RuleBase" id="RU000675"/>
    </source>
</evidence>
<keyword evidence="5 7" id="KW-0326">Glycosidase</keyword>
<evidence type="ECO:0000259" key="12">
    <source>
        <dbReference type="Pfam" id="PF21467"/>
    </source>
</evidence>
<dbReference type="PROSITE" id="PS01182">
    <property type="entry name" value="GLYCOSYL_HYDROL_F35"/>
    <property type="match status" value="1"/>
</dbReference>
<comment type="catalytic activity">
    <reaction evidence="7">
        <text>Hydrolysis of terminal non-reducing beta-D-galactose residues in beta-D-galactosides.</text>
        <dbReference type="EC" id="3.2.1.23"/>
    </reaction>
</comment>
<keyword evidence="4" id="KW-0325">Glycoprotein</keyword>
<feature type="domain" description="Beta-galactosidase galactose-binding" evidence="12">
    <location>
        <begin position="545"/>
        <end position="600"/>
    </location>
</feature>
<evidence type="ECO:0000256" key="5">
    <source>
        <dbReference type="ARBA" id="ARBA00023295"/>
    </source>
</evidence>
<evidence type="ECO:0000256" key="9">
    <source>
        <dbReference type="SAM" id="SignalP"/>
    </source>
</evidence>
<sequence length="635" mass="72343">MFLEFFLILTIVYGSLCCDTVKNGPSFAVDYENNQFLLDGKPFRYVSGSFHYFRAPRQYWRDRLQKMRAAGLNAVSTYVEWSLHQPEPDVWVWDGDADIIEFIKLAQEEDLLVILRPGPYICAEREFGGFPYWLLNRVPDIKLRTNDSRYLQYAEEYLNQLLIRVKPFLRGNGGPVIMVQIENEYGSFYACDSDYKNKLKDIVKKHVGNKALLYTTDGSYREALRCGPIPGVYATVDFGTSANVTENFEMMREVEPKGPLVNSEFYPGWLSHWEEPFERVETPNITKVLDEMLLLGASVNFYMFYGGTNFAFTSGANIFDNYAPDLTSYDYDAPLTEAGDPTDKYFEIKRIISKYLPIPQLPTPAVSLKGEYGSVTLRPVLNLFDMASRNLYGTKQVKVMTNDPPTFEALGLSNWLVLYETVVPESLRSEDKIQLNAFPKDRALVYADGKFCGTLSRSHRVNSTILGTPNEIKILVENQGRVNFGNIDVEDFKGLFNVSINDAKVEYWNVTGFRFDESMESSLGNMQSTIAETRTLMSGPQILIGHFEIDGELRDTYLNTANWGKGIAFVNGHNLGRYWPLIGPQLTLYVPAPYLKKGKNLLVLVELEYVPENRKISFQTIPVLDYPAKIITTLK</sequence>
<dbReference type="PANTHER" id="PTHR23421">
    <property type="entry name" value="BETA-GALACTOSIDASE RELATED"/>
    <property type="match status" value="1"/>
</dbReference>
<dbReference type="SUPFAM" id="SSF51445">
    <property type="entry name" value="(Trans)glycosidases"/>
    <property type="match status" value="1"/>
</dbReference>
<reference evidence="13 14" key="1">
    <citation type="journal article" date="2024" name="bioRxiv">
        <title>A reference genome for Trichogramma kaykai: A tiny desert-dwelling parasitoid wasp with competing sex-ratio distorters.</title>
        <authorList>
            <person name="Culotta J."/>
            <person name="Lindsey A.R."/>
        </authorList>
    </citation>
    <scope>NUCLEOTIDE SEQUENCE [LARGE SCALE GENOMIC DNA]</scope>
    <source>
        <strain evidence="13 14">KSX58</strain>
    </source>
</reference>
<dbReference type="Gene3D" id="2.60.120.260">
    <property type="entry name" value="Galactose-binding domain-like"/>
    <property type="match status" value="2"/>
</dbReference>
<dbReference type="Pfam" id="PF21317">
    <property type="entry name" value="BetaGal_ABD_1"/>
    <property type="match status" value="1"/>
</dbReference>
<dbReference type="PIRSF" id="PIRSF006336">
    <property type="entry name" value="B-gal"/>
    <property type="match status" value="1"/>
</dbReference>
<comment type="similarity">
    <text evidence="1 8">Belongs to the glycosyl hydrolase 35 family.</text>
</comment>
<feature type="signal peptide" evidence="9">
    <location>
        <begin position="1"/>
        <end position="17"/>
    </location>
</feature>
<evidence type="ECO:0000256" key="2">
    <source>
        <dbReference type="ARBA" id="ARBA00022729"/>
    </source>
</evidence>
<evidence type="ECO:0000256" key="4">
    <source>
        <dbReference type="ARBA" id="ARBA00023180"/>
    </source>
</evidence>
<feature type="domain" description="Glycoside hydrolase 35 catalytic" evidence="10">
    <location>
        <begin position="35"/>
        <end position="354"/>
    </location>
</feature>
<keyword evidence="14" id="KW-1185">Reference proteome</keyword>
<keyword evidence="3 7" id="KW-0378">Hydrolase</keyword>
<dbReference type="SUPFAM" id="SSF49785">
    <property type="entry name" value="Galactose-binding domain-like"/>
    <property type="match status" value="1"/>
</dbReference>
<accession>A0ABD2XGN6</accession>
<feature type="active site" description="Proton donor" evidence="6">
    <location>
        <position position="184"/>
    </location>
</feature>
<dbReference type="InterPro" id="IPR048912">
    <property type="entry name" value="BetaGal1-like_ABD1"/>
</dbReference>
<dbReference type="GO" id="GO:0004565">
    <property type="term" value="F:beta-galactosidase activity"/>
    <property type="evidence" value="ECO:0007669"/>
    <property type="project" value="UniProtKB-EC"/>
</dbReference>
<evidence type="ECO:0000256" key="6">
    <source>
        <dbReference type="PIRSR" id="PIRSR006336-1"/>
    </source>
</evidence>
<evidence type="ECO:0000313" key="14">
    <source>
        <dbReference type="Proteomes" id="UP001627154"/>
    </source>
</evidence>
<organism evidence="13 14">
    <name type="scientific">Trichogramma kaykai</name>
    <dbReference type="NCBI Taxonomy" id="54128"/>
    <lineage>
        <taxon>Eukaryota</taxon>
        <taxon>Metazoa</taxon>
        <taxon>Ecdysozoa</taxon>
        <taxon>Arthropoda</taxon>
        <taxon>Hexapoda</taxon>
        <taxon>Insecta</taxon>
        <taxon>Pterygota</taxon>
        <taxon>Neoptera</taxon>
        <taxon>Endopterygota</taxon>
        <taxon>Hymenoptera</taxon>
        <taxon>Apocrita</taxon>
        <taxon>Proctotrupomorpha</taxon>
        <taxon>Chalcidoidea</taxon>
        <taxon>Trichogrammatidae</taxon>
        <taxon>Trichogramma</taxon>
    </lineage>
</organism>
<dbReference type="InterPro" id="IPR017853">
    <property type="entry name" value="GH"/>
</dbReference>
<dbReference type="Pfam" id="PF21467">
    <property type="entry name" value="BetaGal_gal-bd"/>
    <property type="match status" value="1"/>
</dbReference>
<dbReference type="InterPro" id="IPR031330">
    <property type="entry name" value="Gly_Hdrlase_35_cat"/>
</dbReference>
<protein>
    <recommendedName>
        <fullName evidence="7">Beta-galactosidase</fullName>
        <ecNumber evidence="7">3.2.1.23</ecNumber>
    </recommendedName>
</protein>
<evidence type="ECO:0000313" key="13">
    <source>
        <dbReference type="EMBL" id="KAL3404240.1"/>
    </source>
</evidence>
<proteinExistence type="inferred from homology"/>
<dbReference type="InterPro" id="IPR048913">
    <property type="entry name" value="BetaGal_gal-bd"/>
</dbReference>
<dbReference type="Proteomes" id="UP001627154">
    <property type="component" value="Unassembled WGS sequence"/>
</dbReference>
<dbReference type="PRINTS" id="PR00742">
    <property type="entry name" value="GLHYDRLASE35"/>
</dbReference>
<evidence type="ECO:0000256" key="8">
    <source>
        <dbReference type="RuleBase" id="RU003679"/>
    </source>
</evidence>
<feature type="active site" description="Nucleophile" evidence="6">
    <location>
        <position position="264"/>
    </location>
</feature>